<reference evidence="2" key="1">
    <citation type="journal article" date="2005" name="Nature">
        <title>The map-based sequence of the rice genome.</title>
        <authorList>
            <consortium name="International rice genome sequencing project (IRGSP)"/>
            <person name="Matsumoto T."/>
            <person name="Wu J."/>
            <person name="Kanamori H."/>
            <person name="Katayose Y."/>
            <person name="Fujisawa M."/>
            <person name="Namiki N."/>
            <person name="Mizuno H."/>
            <person name="Yamamoto K."/>
            <person name="Antonio B.A."/>
            <person name="Baba T."/>
            <person name="Sakata K."/>
            <person name="Nagamura Y."/>
            <person name="Aoki H."/>
            <person name="Arikawa K."/>
            <person name="Arita K."/>
            <person name="Bito T."/>
            <person name="Chiden Y."/>
            <person name="Fujitsuka N."/>
            <person name="Fukunaka R."/>
            <person name="Hamada M."/>
            <person name="Harada C."/>
            <person name="Hayashi A."/>
            <person name="Hijishita S."/>
            <person name="Honda M."/>
            <person name="Hosokawa S."/>
            <person name="Ichikawa Y."/>
            <person name="Idonuma A."/>
            <person name="Iijima M."/>
            <person name="Ikeda M."/>
            <person name="Ikeno M."/>
            <person name="Ito K."/>
            <person name="Ito S."/>
            <person name="Ito T."/>
            <person name="Ito Y."/>
            <person name="Ito Y."/>
            <person name="Iwabuchi A."/>
            <person name="Kamiya K."/>
            <person name="Karasawa W."/>
            <person name="Kurita K."/>
            <person name="Katagiri S."/>
            <person name="Kikuta A."/>
            <person name="Kobayashi H."/>
            <person name="Kobayashi N."/>
            <person name="Machita K."/>
            <person name="Maehara T."/>
            <person name="Masukawa M."/>
            <person name="Mizubayashi T."/>
            <person name="Mukai Y."/>
            <person name="Nagasaki H."/>
            <person name="Nagata Y."/>
            <person name="Naito S."/>
            <person name="Nakashima M."/>
            <person name="Nakama Y."/>
            <person name="Nakamichi Y."/>
            <person name="Nakamura M."/>
            <person name="Meguro A."/>
            <person name="Negishi M."/>
            <person name="Ohta I."/>
            <person name="Ohta T."/>
            <person name="Okamoto M."/>
            <person name="Ono N."/>
            <person name="Saji S."/>
            <person name="Sakaguchi M."/>
            <person name="Sakai K."/>
            <person name="Shibata M."/>
            <person name="Shimokawa T."/>
            <person name="Song J."/>
            <person name="Takazaki Y."/>
            <person name="Terasawa K."/>
            <person name="Tsugane M."/>
            <person name="Tsuji K."/>
            <person name="Ueda S."/>
            <person name="Waki K."/>
            <person name="Yamagata H."/>
            <person name="Yamamoto M."/>
            <person name="Yamamoto S."/>
            <person name="Yamane H."/>
            <person name="Yoshiki S."/>
            <person name="Yoshihara R."/>
            <person name="Yukawa K."/>
            <person name="Zhong H."/>
            <person name="Yano M."/>
            <person name="Yuan Q."/>
            <person name="Ouyang S."/>
            <person name="Liu J."/>
            <person name="Jones K.M."/>
            <person name="Gansberger K."/>
            <person name="Moffat K."/>
            <person name="Hill J."/>
            <person name="Bera J."/>
            <person name="Fadrosh D."/>
            <person name="Jin S."/>
            <person name="Johri S."/>
            <person name="Kim M."/>
            <person name="Overton L."/>
            <person name="Reardon M."/>
            <person name="Tsitrin T."/>
            <person name="Vuong H."/>
            <person name="Weaver B."/>
            <person name="Ciecko A."/>
            <person name="Tallon L."/>
            <person name="Jackson J."/>
            <person name="Pai G."/>
            <person name="Aken S.V."/>
            <person name="Utterback T."/>
            <person name="Reidmuller S."/>
            <person name="Feldblyum T."/>
            <person name="Hsiao J."/>
            <person name="Zismann V."/>
            <person name="Iobst S."/>
            <person name="de Vazeille A.R."/>
            <person name="Buell C.R."/>
            <person name="Ying K."/>
            <person name="Li Y."/>
            <person name="Lu T."/>
            <person name="Huang Y."/>
            <person name="Zhao Q."/>
            <person name="Feng Q."/>
            <person name="Zhang L."/>
            <person name="Zhu J."/>
            <person name="Weng Q."/>
            <person name="Mu J."/>
            <person name="Lu Y."/>
            <person name="Fan D."/>
            <person name="Liu Y."/>
            <person name="Guan J."/>
            <person name="Zhang Y."/>
            <person name="Yu S."/>
            <person name="Liu X."/>
            <person name="Zhang Y."/>
            <person name="Hong G."/>
            <person name="Han B."/>
            <person name="Choisne N."/>
            <person name="Demange N."/>
            <person name="Orjeda G."/>
            <person name="Samain S."/>
            <person name="Cattolico L."/>
            <person name="Pelletier E."/>
            <person name="Couloux A."/>
            <person name="Segurens B."/>
            <person name="Wincker P."/>
            <person name="D'Hont A."/>
            <person name="Scarpelli C."/>
            <person name="Weissenbach J."/>
            <person name="Salanoubat M."/>
            <person name="Quetier F."/>
            <person name="Yu Y."/>
            <person name="Kim H.R."/>
            <person name="Rambo T."/>
            <person name="Currie J."/>
            <person name="Collura K."/>
            <person name="Luo M."/>
            <person name="Yang T."/>
            <person name="Ammiraju J.S.S."/>
            <person name="Engler F."/>
            <person name="Soderlund C."/>
            <person name="Wing R.A."/>
            <person name="Palmer L.E."/>
            <person name="de la Bastide M."/>
            <person name="Spiegel L."/>
            <person name="Nascimento L."/>
            <person name="Zutavern T."/>
            <person name="O'Shaughnessy A."/>
            <person name="Dike S."/>
            <person name="Dedhia N."/>
            <person name="Preston R."/>
            <person name="Balija V."/>
            <person name="McCombie W.R."/>
            <person name="Chow T."/>
            <person name="Chen H."/>
            <person name="Chung M."/>
            <person name="Chen C."/>
            <person name="Shaw J."/>
            <person name="Wu H."/>
            <person name="Hsiao K."/>
            <person name="Chao Y."/>
            <person name="Chu M."/>
            <person name="Cheng C."/>
            <person name="Hour A."/>
            <person name="Lee P."/>
            <person name="Lin S."/>
            <person name="Lin Y."/>
            <person name="Liou J."/>
            <person name="Liu S."/>
            <person name="Hsing Y."/>
            <person name="Raghuvanshi S."/>
            <person name="Mohanty A."/>
            <person name="Bharti A.K."/>
            <person name="Gaur A."/>
            <person name="Gupta V."/>
            <person name="Kumar D."/>
            <person name="Ravi V."/>
            <person name="Vij S."/>
            <person name="Kapur A."/>
            <person name="Khurana P."/>
            <person name="Khurana P."/>
            <person name="Khurana J.P."/>
            <person name="Tyagi A.K."/>
            <person name="Gaikwad K."/>
            <person name="Singh A."/>
            <person name="Dalal V."/>
            <person name="Srivastava S."/>
            <person name="Dixit A."/>
            <person name="Pal A.K."/>
            <person name="Ghazi I.A."/>
            <person name="Yadav M."/>
            <person name="Pandit A."/>
            <person name="Bhargava A."/>
            <person name="Sureshbabu K."/>
            <person name="Batra K."/>
            <person name="Sharma T.R."/>
            <person name="Mohapatra T."/>
            <person name="Singh N.K."/>
            <person name="Messing J."/>
            <person name="Nelson A.B."/>
            <person name="Fuks G."/>
            <person name="Kavchok S."/>
            <person name="Keizer G."/>
            <person name="Linton E."/>
            <person name="Llaca V."/>
            <person name="Song R."/>
            <person name="Tanyolac B."/>
            <person name="Young S."/>
            <person name="Ho-Il K."/>
            <person name="Hahn J.H."/>
            <person name="Sangsakoo G."/>
            <person name="Vanavichit A."/>
            <person name="de Mattos Luiz.A.T."/>
            <person name="Zimmer P.D."/>
            <person name="Malone G."/>
            <person name="Dellagostin O."/>
            <person name="de Oliveira A.C."/>
            <person name="Bevan M."/>
            <person name="Bancroft I."/>
            <person name="Minx P."/>
            <person name="Cordum H."/>
            <person name="Wilson R."/>
            <person name="Cheng Z."/>
            <person name="Jin W."/>
            <person name="Jiang J."/>
            <person name="Leong S.A."/>
            <person name="Iwama H."/>
            <person name="Gojobori T."/>
            <person name="Itoh T."/>
            <person name="Niimura Y."/>
            <person name="Fujii Y."/>
            <person name="Habara T."/>
            <person name="Sakai H."/>
            <person name="Sato Y."/>
            <person name="Wilson G."/>
            <person name="Kumar K."/>
            <person name="McCouch S."/>
            <person name="Juretic N."/>
            <person name="Hoen D."/>
            <person name="Wright S."/>
            <person name="Bruskiewich R."/>
            <person name="Bureau T."/>
            <person name="Miyao A."/>
            <person name="Hirochika H."/>
            <person name="Nishikawa T."/>
            <person name="Kadowaki K."/>
            <person name="Sugiura M."/>
            <person name="Burr B."/>
            <person name="Sasaki T."/>
        </authorList>
    </citation>
    <scope>NUCLEOTIDE SEQUENCE [LARGE SCALE GENOMIC DNA]</scope>
    <source>
        <strain evidence="2">cv. Nipponbare</strain>
    </source>
</reference>
<evidence type="ECO:0000313" key="1">
    <source>
        <dbReference type="EMBL" id="BAS81491.1"/>
    </source>
</evidence>
<dbReference type="Gramene" id="Os02t0808000-00">
    <property type="protein sequence ID" value="Os02t0808000-00"/>
    <property type="gene ID" value="Os02g0808000"/>
</dbReference>
<keyword evidence="2" id="KW-1185">Reference proteome</keyword>
<dbReference type="FunCoup" id="A0A0P0VR50">
    <property type="interactions" value="1"/>
</dbReference>
<dbReference type="AlphaFoldDB" id="A0A0P0VR50"/>
<name>A0A0P0VR50_ORYSJ</name>
<gene>
    <name evidence="1" type="ordered locus">Os02g0808000</name>
    <name evidence="1" type="ORF">OSNPB_020808000</name>
</gene>
<reference evidence="1 2" key="3">
    <citation type="journal article" date="2013" name="Rice">
        <title>Improvement of the Oryza sativa Nipponbare reference genome using next generation sequence and optical map data.</title>
        <authorList>
            <person name="Kawahara Y."/>
            <person name="de la Bastide M."/>
            <person name="Hamilton J.P."/>
            <person name="Kanamori H."/>
            <person name="McCombie W.R."/>
            <person name="Ouyang S."/>
            <person name="Schwartz D.C."/>
            <person name="Tanaka T."/>
            <person name="Wu J."/>
            <person name="Zhou S."/>
            <person name="Childs K.L."/>
            <person name="Davidson R.M."/>
            <person name="Lin H."/>
            <person name="Quesada-Ocampo L."/>
            <person name="Vaillancourt B."/>
            <person name="Sakai H."/>
            <person name="Lee S.S."/>
            <person name="Kim J."/>
            <person name="Numa H."/>
            <person name="Itoh T."/>
            <person name="Buell C.R."/>
            <person name="Matsumoto T."/>
        </authorList>
    </citation>
    <scope>NUCLEOTIDE SEQUENCE [LARGE SCALE GENOMIC DNA]</scope>
    <source>
        <strain evidence="2">cv. Nipponbare</strain>
    </source>
</reference>
<dbReference type="InParanoid" id="A0A0P0VR50"/>
<dbReference type="EMBL" id="AP014958">
    <property type="protein sequence ID" value="BAS81491.1"/>
    <property type="molecule type" value="Genomic_DNA"/>
</dbReference>
<sequence length="313" mass="31674">MGTCLSVGTLLYTCASTVKVGVAVVAIGALAAVSDTIGGVDAIAVGAPAPVVRPVALGDVAVGDVPDGPVEHDGDGEVVGPVEVGAVPVGGVDPPVLHHERVPARSRVLAEDSPLGFLEALNGRLVVGDIGWYPALAAPNAGARRRRHGVPLRRSADGRAAGDVVARVVAEVAEVGAAERDEAVPRGGYAVGVAAKEGQVHRVVTGVVADVALVAAVALAEHVDESYGLAVGDGQAGQIQPAPGQDRCRRGEWREEGEARREVAVVAEELVAEVAGAAGADAEGVGNADVAAPVGAARQWLTRRWSHRRQGDD</sequence>
<reference evidence="1 2" key="2">
    <citation type="journal article" date="2013" name="Plant Cell Physiol.">
        <title>Rice Annotation Project Database (RAP-DB): an integrative and interactive database for rice genomics.</title>
        <authorList>
            <person name="Sakai H."/>
            <person name="Lee S.S."/>
            <person name="Tanaka T."/>
            <person name="Numa H."/>
            <person name="Kim J."/>
            <person name="Kawahara Y."/>
            <person name="Wakimoto H."/>
            <person name="Yang C.C."/>
            <person name="Iwamoto M."/>
            <person name="Abe T."/>
            <person name="Yamada Y."/>
            <person name="Muto A."/>
            <person name="Inokuchi H."/>
            <person name="Ikemura T."/>
            <person name="Matsumoto T."/>
            <person name="Sasaki T."/>
            <person name="Itoh T."/>
        </authorList>
    </citation>
    <scope>NUCLEOTIDE SEQUENCE [LARGE SCALE GENOMIC DNA]</scope>
    <source>
        <strain evidence="2">cv. Nipponbare</strain>
    </source>
</reference>
<accession>A0A0P0VR50</accession>
<proteinExistence type="predicted"/>
<protein>
    <submittedName>
        <fullName evidence="1">Os02g0808000 protein</fullName>
    </submittedName>
</protein>
<dbReference type="PaxDb" id="39947-A0A0P0VR50"/>
<dbReference type="Proteomes" id="UP000059680">
    <property type="component" value="Chromosome 2"/>
</dbReference>
<organism evidence="1 2">
    <name type="scientific">Oryza sativa subsp. japonica</name>
    <name type="common">Rice</name>
    <dbReference type="NCBI Taxonomy" id="39947"/>
    <lineage>
        <taxon>Eukaryota</taxon>
        <taxon>Viridiplantae</taxon>
        <taxon>Streptophyta</taxon>
        <taxon>Embryophyta</taxon>
        <taxon>Tracheophyta</taxon>
        <taxon>Spermatophyta</taxon>
        <taxon>Magnoliopsida</taxon>
        <taxon>Liliopsida</taxon>
        <taxon>Poales</taxon>
        <taxon>Poaceae</taxon>
        <taxon>BOP clade</taxon>
        <taxon>Oryzoideae</taxon>
        <taxon>Oryzeae</taxon>
        <taxon>Oryzinae</taxon>
        <taxon>Oryza</taxon>
        <taxon>Oryza sativa</taxon>
    </lineage>
</organism>
<evidence type="ECO:0000313" key="2">
    <source>
        <dbReference type="Proteomes" id="UP000059680"/>
    </source>
</evidence>